<evidence type="ECO:0000256" key="6">
    <source>
        <dbReference type="ARBA" id="ARBA00022630"/>
    </source>
</evidence>
<evidence type="ECO:0000256" key="3">
    <source>
        <dbReference type="ARBA" id="ARBA00012608"/>
    </source>
</evidence>
<dbReference type="PANTHER" id="PTHR22912:SF217">
    <property type="entry name" value="DIHYDROLIPOYL DEHYDROGENASE"/>
    <property type="match status" value="1"/>
</dbReference>
<dbReference type="PRINTS" id="PR00368">
    <property type="entry name" value="FADPNR"/>
</dbReference>
<protein>
    <recommendedName>
        <fullName evidence="4 13">Dihydrolipoyl dehydrogenase</fullName>
        <ecNumber evidence="3 13">1.8.1.4</ecNumber>
    </recommendedName>
</protein>
<keyword evidence="17" id="KW-1185">Reference proteome</keyword>
<keyword evidence="8 13" id="KW-0560">Oxidoreductase</keyword>
<dbReference type="Gene3D" id="3.50.50.60">
    <property type="entry name" value="FAD/NAD(P)-binding domain"/>
    <property type="match status" value="2"/>
</dbReference>
<evidence type="ECO:0000256" key="1">
    <source>
        <dbReference type="ARBA" id="ARBA00004496"/>
    </source>
</evidence>
<comment type="caution">
    <text evidence="16">The sequence shown here is derived from an EMBL/GenBank/DDBJ whole genome shotgun (WGS) entry which is preliminary data.</text>
</comment>
<feature type="domain" description="Pyridine nucleotide-disulphide oxidoreductase dimerisation" evidence="14">
    <location>
        <begin position="337"/>
        <end position="445"/>
    </location>
</feature>
<evidence type="ECO:0000256" key="8">
    <source>
        <dbReference type="ARBA" id="ARBA00023002"/>
    </source>
</evidence>
<comment type="subcellular location">
    <subcellularLocation>
        <location evidence="1">Cytoplasm</location>
    </subcellularLocation>
</comment>
<evidence type="ECO:0000256" key="12">
    <source>
        <dbReference type="ARBA" id="ARBA00049187"/>
    </source>
</evidence>
<feature type="domain" description="FAD/NAD(P)-binding" evidence="15">
    <location>
        <begin position="5"/>
        <end position="316"/>
    </location>
</feature>
<proteinExistence type="inferred from homology"/>
<dbReference type="EMBL" id="JAWLNX010000002">
    <property type="protein sequence ID" value="MEB3366527.1"/>
    <property type="molecule type" value="Genomic_DNA"/>
</dbReference>
<dbReference type="PRINTS" id="PR00411">
    <property type="entry name" value="PNDRDTASEI"/>
</dbReference>
<dbReference type="InterPro" id="IPR036188">
    <property type="entry name" value="FAD/NAD-bd_sf"/>
</dbReference>
<evidence type="ECO:0000259" key="14">
    <source>
        <dbReference type="Pfam" id="PF02852"/>
    </source>
</evidence>
<evidence type="ECO:0000256" key="13">
    <source>
        <dbReference type="RuleBase" id="RU003692"/>
    </source>
</evidence>
<dbReference type="GO" id="GO:0004148">
    <property type="term" value="F:dihydrolipoyl dehydrogenase (NADH) activity"/>
    <property type="evidence" value="ECO:0007669"/>
    <property type="project" value="UniProtKB-EC"/>
</dbReference>
<dbReference type="SUPFAM" id="SSF55424">
    <property type="entry name" value="FAD/NAD-linked reductases, dimerisation (C-terminal) domain"/>
    <property type="match status" value="1"/>
</dbReference>
<dbReference type="Gene3D" id="3.30.390.30">
    <property type="match status" value="1"/>
</dbReference>
<dbReference type="Proteomes" id="UP001327093">
    <property type="component" value="Unassembled WGS sequence"/>
</dbReference>
<dbReference type="SUPFAM" id="SSF51905">
    <property type="entry name" value="FAD/NAD(P)-binding domain"/>
    <property type="match status" value="1"/>
</dbReference>
<dbReference type="InterPro" id="IPR001100">
    <property type="entry name" value="Pyr_nuc-diS_OxRdtase"/>
</dbReference>
<keyword evidence="9 13" id="KW-0520">NAD</keyword>
<keyword evidence="10" id="KW-1015">Disulfide bond</keyword>
<dbReference type="Pfam" id="PF07992">
    <property type="entry name" value="Pyr_redox_2"/>
    <property type="match status" value="1"/>
</dbReference>
<evidence type="ECO:0000313" key="16">
    <source>
        <dbReference type="EMBL" id="MEB3366527.1"/>
    </source>
</evidence>
<dbReference type="InterPro" id="IPR012999">
    <property type="entry name" value="Pyr_OxRdtase_I_AS"/>
</dbReference>
<dbReference type="NCBIfam" id="TIGR01350">
    <property type="entry name" value="lipoamide_DH"/>
    <property type="match status" value="1"/>
</dbReference>
<sequence>MSEKYDVLVIGAGPGGYVAAIRAAQLGLRTAVVERDRLGGICLNWGCIPTKALLHGADVAHTLANLKPLGFTATGVDFDVAALVEFSRSVSERLSGGVGYLMRKNGVDVITGSARLTGKGVVDVDGAEYRADHVILATGARPRPVPGVIPDGDRVWTYFEALVPAELPKSLLVVGSGAIGVEFASLYADLGSEVTLVELAPQIMPAEDVEVADHVRTRFEKRGMRVRTSTSVSDIDVGPDAVTATLDGDAITVDRVLVAAGVQGNVEGLGLEELGVELDGGFVRTDQWCRTNVFGLYAIGDVAGAPCLAHKASHEGVLCVEKLAGVGHVAPLDHHYVPGCTYARPQVASLGLTEAQAAATGRELRVGRFDLTASGKALALGEPEGFVKTIFDATSGELLGAHMVGAEVTEQIQGFGIARSLEATADDLAEVVFAHPTLSEAMHESVLAALGRPLNT</sequence>
<dbReference type="InterPro" id="IPR004099">
    <property type="entry name" value="Pyr_nucl-diS_OxRdtase_dimer"/>
</dbReference>
<evidence type="ECO:0000256" key="11">
    <source>
        <dbReference type="ARBA" id="ARBA00023284"/>
    </source>
</evidence>
<dbReference type="PROSITE" id="PS00076">
    <property type="entry name" value="PYRIDINE_REDOX_1"/>
    <property type="match status" value="1"/>
</dbReference>
<reference evidence="16 17" key="1">
    <citation type="submission" date="2023-10" db="EMBL/GenBank/DDBJ databases">
        <title>Saccharopolyspora sp. nov., isolated from mangrove soil.</title>
        <authorList>
            <person name="Lu Y."/>
            <person name="Liu W."/>
        </authorList>
    </citation>
    <scope>NUCLEOTIDE SEQUENCE [LARGE SCALE GENOMIC DNA]</scope>
    <source>
        <strain evidence="16 17">S2-29</strain>
    </source>
</reference>
<dbReference type="InterPro" id="IPR006258">
    <property type="entry name" value="Lipoamide_DH"/>
</dbReference>
<evidence type="ECO:0000256" key="10">
    <source>
        <dbReference type="ARBA" id="ARBA00023157"/>
    </source>
</evidence>
<evidence type="ECO:0000256" key="2">
    <source>
        <dbReference type="ARBA" id="ARBA00007532"/>
    </source>
</evidence>
<name>A0ABU6A512_9PSEU</name>
<evidence type="ECO:0000256" key="7">
    <source>
        <dbReference type="ARBA" id="ARBA00022827"/>
    </source>
</evidence>
<dbReference type="PANTHER" id="PTHR22912">
    <property type="entry name" value="DISULFIDE OXIDOREDUCTASE"/>
    <property type="match status" value="1"/>
</dbReference>
<evidence type="ECO:0000313" key="17">
    <source>
        <dbReference type="Proteomes" id="UP001327093"/>
    </source>
</evidence>
<evidence type="ECO:0000256" key="4">
    <source>
        <dbReference type="ARBA" id="ARBA00016961"/>
    </source>
</evidence>
<dbReference type="InterPro" id="IPR023753">
    <property type="entry name" value="FAD/NAD-binding_dom"/>
</dbReference>
<gene>
    <name evidence="16" type="primary">lpdA</name>
    <name evidence="16" type="ORF">R4I43_03840</name>
</gene>
<keyword evidence="6 13" id="KW-0285">Flavoprotein</keyword>
<keyword evidence="5" id="KW-0963">Cytoplasm</keyword>
<evidence type="ECO:0000256" key="5">
    <source>
        <dbReference type="ARBA" id="ARBA00022490"/>
    </source>
</evidence>
<organism evidence="16 17">
    <name type="scientific">Saccharopolyspora mangrovi</name>
    <dbReference type="NCBI Taxonomy" id="3082379"/>
    <lineage>
        <taxon>Bacteria</taxon>
        <taxon>Bacillati</taxon>
        <taxon>Actinomycetota</taxon>
        <taxon>Actinomycetes</taxon>
        <taxon>Pseudonocardiales</taxon>
        <taxon>Pseudonocardiaceae</taxon>
        <taxon>Saccharopolyspora</taxon>
    </lineage>
</organism>
<dbReference type="Pfam" id="PF02852">
    <property type="entry name" value="Pyr_redox_dim"/>
    <property type="match status" value="1"/>
</dbReference>
<comment type="similarity">
    <text evidence="2 13">Belongs to the class-I pyridine nucleotide-disulfide oxidoreductase family.</text>
</comment>
<dbReference type="PIRSF" id="PIRSF000350">
    <property type="entry name" value="Mercury_reductase_MerA"/>
    <property type="match status" value="1"/>
</dbReference>
<evidence type="ECO:0000259" key="15">
    <source>
        <dbReference type="Pfam" id="PF07992"/>
    </source>
</evidence>
<comment type="cofactor">
    <cofactor evidence="13">
        <name>FAD</name>
        <dbReference type="ChEBI" id="CHEBI:57692"/>
    </cofactor>
    <text evidence="13">Binds 1 FAD per subunit.</text>
</comment>
<dbReference type="InterPro" id="IPR050151">
    <property type="entry name" value="Class-I_Pyr_Nuc-Dis_Oxidored"/>
</dbReference>
<dbReference type="EC" id="1.8.1.4" evidence="3 13"/>
<keyword evidence="11 13" id="KW-0676">Redox-active center</keyword>
<evidence type="ECO:0000256" key="9">
    <source>
        <dbReference type="ARBA" id="ARBA00023027"/>
    </source>
</evidence>
<comment type="miscellaneous">
    <text evidence="13">The active site is a redox-active disulfide bond.</text>
</comment>
<comment type="catalytic activity">
    <reaction evidence="12 13">
        <text>N(6)-[(R)-dihydrolipoyl]-L-lysyl-[protein] + NAD(+) = N(6)-[(R)-lipoyl]-L-lysyl-[protein] + NADH + H(+)</text>
        <dbReference type="Rhea" id="RHEA:15045"/>
        <dbReference type="Rhea" id="RHEA-COMP:10474"/>
        <dbReference type="Rhea" id="RHEA-COMP:10475"/>
        <dbReference type="ChEBI" id="CHEBI:15378"/>
        <dbReference type="ChEBI" id="CHEBI:57540"/>
        <dbReference type="ChEBI" id="CHEBI:57945"/>
        <dbReference type="ChEBI" id="CHEBI:83099"/>
        <dbReference type="ChEBI" id="CHEBI:83100"/>
        <dbReference type="EC" id="1.8.1.4"/>
    </reaction>
</comment>
<keyword evidence="7 13" id="KW-0274">FAD</keyword>
<dbReference type="RefSeq" id="WP_324264099.1">
    <property type="nucleotide sequence ID" value="NZ_JAWLNX010000002.1"/>
</dbReference>
<accession>A0ABU6A512</accession>
<dbReference type="InterPro" id="IPR016156">
    <property type="entry name" value="FAD/NAD-linked_Rdtase_dimer_sf"/>
</dbReference>